<sequence>MKSVFARSLFKSYDGINAVDGIDLDVDEGQIFGFLGPNGAGKSTVIKLLTTLIQPTSGKISVLEIDAAKEPLSIRKKIGVVLQQPSYEPTLSVEKSLEKYGMMWDLD</sequence>
<evidence type="ECO:0000256" key="3">
    <source>
        <dbReference type="ARBA" id="ARBA00022840"/>
    </source>
</evidence>
<feature type="non-terminal residue" evidence="5">
    <location>
        <position position="107"/>
    </location>
</feature>
<accession>A0A383BT11</accession>
<proteinExistence type="predicted"/>
<reference evidence="5" key="1">
    <citation type="submission" date="2018-05" db="EMBL/GenBank/DDBJ databases">
        <authorList>
            <person name="Lanie J.A."/>
            <person name="Ng W.-L."/>
            <person name="Kazmierczak K.M."/>
            <person name="Andrzejewski T.M."/>
            <person name="Davidsen T.M."/>
            <person name="Wayne K.J."/>
            <person name="Tettelin H."/>
            <person name="Glass J.I."/>
            <person name="Rusch D."/>
            <person name="Podicherti R."/>
            <person name="Tsui H.-C.T."/>
            <person name="Winkler M.E."/>
        </authorList>
    </citation>
    <scope>NUCLEOTIDE SEQUENCE</scope>
</reference>
<dbReference type="SUPFAM" id="SSF52540">
    <property type="entry name" value="P-loop containing nucleoside triphosphate hydrolases"/>
    <property type="match status" value="1"/>
</dbReference>
<dbReference type="Gene3D" id="3.40.50.300">
    <property type="entry name" value="P-loop containing nucleotide triphosphate hydrolases"/>
    <property type="match status" value="1"/>
</dbReference>
<name>A0A383BT11_9ZZZZ</name>
<evidence type="ECO:0000256" key="2">
    <source>
        <dbReference type="ARBA" id="ARBA00022741"/>
    </source>
</evidence>
<dbReference type="AlphaFoldDB" id="A0A383BT11"/>
<organism evidence="5">
    <name type="scientific">marine metagenome</name>
    <dbReference type="NCBI Taxonomy" id="408172"/>
    <lineage>
        <taxon>unclassified sequences</taxon>
        <taxon>metagenomes</taxon>
        <taxon>ecological metagenomes</taxon>
    </lineage>
</organism>
<gene>
    <name evidence="5" type="ORF">METZ01_LOCUS476121</name>
</gene>
<keyword evidence="1" id="KW-0813">Transport</keyword>
<dbReference type="PANTHER" id="PTHR42711">
    <property type="entry name" value="ABC TRANSPORTER ATP-BINDING PROTEIN"/>
    <property type="match status" value="1"/>
</dbReference>
<keyword evidence="2" id="KW-0547">Nucleotide-binding</keyword>
<feature type="domain" description="ABC transporter" evidence="4">
    <location>
        <begin position="20"/>
        <end position="96"/>
    </location>
</feature>
<evidence type="ECO:0000313" key="5">
    <source>
        <dbReference type="EMBL" id="SVE23267.1"/>
    </source>
</evidence>
<protein>
    <recommendedName>
        <fullName evidence="4">ABC transporter domain-containing protein</fullName>
    </recommendedName>
</protein>
<dbReference type="Pfam" id="PF00005">
    <property type="entry name" value="ABC_tran"/>
    <property type="match status" value="1"/>
</dbReference>
<evidence type="ECO:0000256" key="1">
    <source>
        <dbReference type="ARBA" id="ARBA00022448"/>
    </source>
</evidence>
<keyword evidence="3" id="KW-0067">ATP-binding</keyword>
<dbReference type="GO" id="GO:0005524">
    <property type="term" value="F:ATP binding"/>
    <property type="evidence" value="ECO:0007669"/>
    <property type="project" value="UniProtKB-KW"/>
</dbReference>
<dbReference type="InterPro" id="IPR050763">
    <property type="entry name" value="ABC_transporter_ATP-binding"/>
</dbReference>
<dbReference type="InterPro" id="IPR027417">
    <property type="entry name" value="P-loop_NTPase"/>
</dbReference>
<dbReference type="PANTHER" id="PTHR42711:SF18">
    <property type="entry name" value="ABC TRANSPORTER, ATP-BINDING PROTEIN"/>
    <property type="match status" value="1"/>
</dbReference>
<dbReference type="GO" id="GO:0016887">
    <property type="term" value="F:ATP hydrolysis activity"/>
    <property type="evidence" value="ECO:0007669"/>
    <property type="project" value="InterPro"/>
</dbReference>
<dbReference type="EMBL" id="UINC01203148">
    <property type="protein sequence ID" value="SVE23267.1"/>
    <property type="molecule type" value="Genomic_DNA"/>
</dbReference>
<evidence type="ECO:0000259" key="4">
    <source>
        <dbReference type="Pfam" id="PF00005"/>
    </source>
</evidence>
<dbReference type="InterPro" id="IPR003439">
    <property type="entry name" value="ABC_transporter-like_ATP-bd"/>
</dbReference>